<accession>A0A380L0X2</accession>
<name>A0A380L0X2_9STRE</name>
<protein>
    <submittedName>
        <fullName evidence="2">ATP-binding cassette lipoprotein</fullName>
    </submittedName>
</protein>
<evidence type="ECO:0000313" key="3">
    <source>
        <dbReference type="Proteomes" id="UP000254634"/>
    </source>
</evidence>
<dbReference type="STRING" id="1123307.GCA_000380065_00162"/>
<dbReference type="EMBL" id="UHFR01000005">
    <property type="protein sequence ID" value="SUN77526.1"/>
    <property type="molecule type" value="Genomic_DNA"/>
</dbReference>
<proteinExistence type="predicted"/>
<gene>
    <name evidence="2" type="ORF">NCTC13765_02053</name>
</gene>
<keyword evidence="1" id="KW-0732">Signal</keyword>
<keyword evidence="2" id="KW-0067">ATP-binding</keyword>
<dbReference type="RefSeq" id="WP_018370844.1">
    <property type="nucleotide sequence ID" value="NZ_UHFR01000005.1"/>
</dbReference>
<evidence type="ECO:0000256" key="1">
    <source>
        <dbReference type="SAM" id="SignalP"/>
    </source>
</evidence>
<dbReference type="Proteomes" id="UP000254634">
    <property type="component" value="Unassembled WGS sequence"/>
</dbReference>
<keyword evidence="2" id="KW-0547">Nucleotide-binding</keyword>
<feature type="chain" id="PRO_5038332923" evidence="1">
    <location>
        <begin position="23"/>
        <end position="87"/>
    </location>
</feature>
<evidence type="ECO:0000313" key="2">
    <source>
        <dbReference type="EMBL" id="SUN77526.1"/>
    </source>
</evidence>
<feature type="signal peptide" evidence="1">
    <location>
        <begin position="1"/>
        <end position="22"/>
    </location>
</feature>
<dbReference type="GO" id="GO:0005524">
    <property type="term" value="F:ATP binding"/>
    <property type="evidence" value="ECO:0007669"/>
    <property type="project" value="UniProtKB-KW"/>
</dbReference>
<organism evidence="2 3">
    <name type="scientific">Streptococcus massiliensis</name>
    <dbReference type="NCBI Taxonomy" id="313439"/>
    <lineage>
        <taxon>Bacteria</taxon>
        <taxon>Bacillati</taxon>
        <taxon>Bacillota</taxon>
        <taxon>Bacilli</taxon>
        <taxon>Lactobacillales</taxon>
        <taxon>Streptococcaceae</taxon>
        <taxon>Streptococcus</taxon>
    </lineage>
</organism>
<keyword evidence="3" id="KW-1185">Reference proteome</keyword>
<reference evidence="2" key="1">
    <citation type="submission" date="2018-06" db="EMBL/GenBank/DDBJ databases">
        <authorList>
            <consortium name="Pathogen Informatics"/>
            <person name="Doyle S."/>
        </authorList>
    </citation>
    <scope>NUCLEOTIDE SEQUENCE [LARGE SCALE GENOMIC DNA]</scope>
    <source>
        <strain evidence="2">NCTC13765</strain>
    </source>
</reference>
<dbReference type="OrthoDB" id="2231478at2"/>
<dbReference type="AlphaFoldDB" id="A0A380L0X2"/>
<dbReference type="PROSITE" id="PS51257">
    <property type="entry name" value="PROKAR_LIPOPROTEIN"/>
    <property type="match status" value="1"/>
</dbReference>
<sequence length="87" mass="9375">MNSKKMTATAALLLAASIFLGACGQKQTDNKSQNKKQVSLKKDAVDQKTKVVDGKEITEYTMSDGAVVQVPKDVEEEAENADNSNNN</sequence>
<keyword evidence="2" id="KW-0449">Lipoprotein</keyword>